<dbReference type="Proteomes" id="UP000712281">
    <property type="component" value="Unassembled WGS sequence"/>
</dbReference>
<name>A0A8S9J2Y5_BRACR</name>
<organism evidence="2">
    <name type="scientific">Brassica cretica</name>
    <name type="common">Mustard</name>
    <dbReference type="NCBI Taxonomy" id="69181"/>
    <lineage>
        <taxon>Eukaryota</taxon>
        <taxon>Viridiplantae</taxon>
        <taxon>Streptophyta</taxon>
        <taxon>Embryophyta</taxon>
        <taxon>Tracheophyta</taxon>
        <taxon>Spermatophyta</taxon>
        <taxon>Magnoliopsida</taxon>
        <taxon>eudicotyledons</taxon>
        <taxon>Gunneridae</taxon>
        <taxon>Pentapetalae</taxon>
        <taxon>rosids</taxon>
        <taxon>malvids</taxon>
        <taxon>Brassicales</taxon>
        <taxon>Brassicaceae</taxon>
        <taxon>Brassiceae</taxon>
        <taxon>Brassica</taxon>
    </lineage>
</organism>
<evidence type="ECO:0000313" key="2">
    <source>
        <dbReference type="EMBL" id="KAF2576541.1"/>
    </source>
</evidence>
<dbReference type="AlphaFoldDB" id="A0A8S9J2Y5"/>
<protein>
    <submittedName>
        <fullName evidence="2">Uncharacterized protein</fullName>
    </submittedName>
</protein>
<accession>A0A8S9J2Y5</accession>
<evidence type="ECO:0000313" key="1">
    <source>
        <dbReference type="EMBL" id="KAF2539683.1"/>
    </source>
</evidence>
<proteinExistence type="predicted"/>
<dbReference type="EMBL" id="QGKY02001015">
    <property type="protein sequence ID" value="KAF2576541.1"/>
    <property type="molecule type" value="Genomic_DNA"/>
</dbReference>
<sequence>MNKCVEHKNWTLYFDKSRGPEAAAFFYKNPMEQDLTAFVRDAEHLDDRAANYVRLMDTREEVLQLDAKEDLED</sequence>
<dbReference type="EMBL" id="QGKW02002228">
    <property type="protein sequence ID" value="KAF2539683.1"/>
    <property type="molecule type" value="Genomic_DNA"/>
</dbReference>
<comment type="caution">
    <text evidence="2">The sequence shown here is derived from an EMBL/GenBank/DDBJ whole genome shotgun (WGS) entry which is preliminary data.</text>
</comment>
<reference evidence="2" key="1">
    <citation type="submission" date="2019-12" db="EMBL/GenBank/DDBJ databases">
        <title>Genome sequencing and annotation of Brassica cretica.</title>
        <authorList>
            <person name="Studholme D.J."/>
            <person name="Sarris P.F."/>
        </authorList>
    </citation>
    <scope>NUCLEOTIDE SEQUENCE</scope>
    <source>
        <strain evidence="1">PFS-001/15</strain>
        <strain evidence="2">PFS-102/07</strain>
        <tissue evidence="2">Leaf</tissue>
    </source>
</reference>
<gene>
    <name evidence="1" type="ORF">F2Q68_00021205</name>
    <name evidence="2" type="ORF">F2Q70_00004283</name>
</gene>